<dbReference type="InterPro" id="IPR021577">
    <property type="entry name" value="DUF3209"/>
</dbReference>
<dbReference type="Gene3D" id="6.10.140.1220">
    <property type="match status" value="1"/>
</dbReference>
<accession>A0A0D6JU36</accession>
<dbReference type="Proteomes" id="UP000198902">
    <property type="component" value="Unassembled WGS sequence"/>
</dbReference>
<sequence length="127" mass="14005">MACAELEALRLALLNITGTTDEHAKRHAEAELEDYLGDADPGPIRALANATTLDEAQRHLDAALVDLEEEATRIDDDDPRAGYLRGRLVAVRDAERSLRRVREGTDSLLDDLGEAHHTLHDAFPVED</sequence>
<evidence type="ECO:0000313" key="1">
    <source>
        <dbReference type="EMBL" id="CQR51837.1"/>
    </source>
</evidence>
<dbReference type="OrthoDB" id="192815at2157"/>
<dbReference type="Pfam" id="PF11483">
    <property type="entry name" value="DUF3209"/>
    <property type="match status" value="1"/>
</dbReference>
<reference evidence="2" key="1">
    <citation type="submission" date="2015-03" db="EMBL/GenBank/DDBJ databases">
        <authorList>
            <person name="Urmite Genomes"/>
        </authorList>
    </citation>
    <scope>NUCLEOTIDE SEQUENCE [LARGE SCALE GENOMIC DNA]</scope>
    <source>
        <strain evidence="2">Arc-Hr</strain>
    </source>
</reference>
<proteinExistence type="predicted"/>
<dbReference type="RefSeq" id="WP_089780081.1">
    <property type="nucleotide sequence ID" value="NZ_CABLRR010000003.1"/>
</dbReference>
<protein>
    <recommendedName>
        <fullName evidence="3">DUF3209 domain-containing protein</fullName>
    </recommendedName>
</protein>
<organism evidence="1 2">
    <name type="scientific">Haloferax massiliensis</name>
    <dbReference type="NCBI Taxonomy" id="1476858"/>
    <lineage>
        <taxon>Archaea</taxon>
        <taxon>Methanobacteriati</taxon>
        <taxon>Methanobacteriota</taxon>
        <taxon>Stenosarchaea group</taxon>
        <taxon>Halobacteria</taxon>
        <taxon>Halobacteriales</taxon>
        <taxon>Haloferacaceae</taxon>
        <taxon>Haloferax</taxon>
    </lineage>
</organism>
<evidence type="ECO:0000313" key="2">
    <source>
        <dbReference type="Proteomes" id="UP000198902"/>
    </source>
</evidence>
<gene>
    <name evidence="1" type="ORF">BN996_02847</name>
</gene>
<keyword evidence="2" id="KW-1185">Reference proteome</keyword>
<dbReference type="AlphaFoldDB" id="A0A0D6JU36"/>
<dbReference type="EMBL" id="CSTE01000003">
    <property type="protein sequence ID" value="CQR51837.1"/>
    <property type="molecule type" value="Genomic_DNA"/>
</dbReference>
<name>A0A0D6JU36_9EURY</name>
<evidence type="ECO:0008006" key="3">
    <source>
        <dbReference type="Google" id="ProtNLM"/>
    </source>
</evidence>